<dbReference type="Proteomes" id="UP000229344">
    <property type="component" value="Unassembled WGS sequence"/>
</dbReference>
<name>A0A2H0UCZ5_9BACT</name>
<dbReference type="AlphaFoldDB" id="A0A2H0UCZ5"/>
<dbReference type="EMBL" id="PFBI01000006">
    <property type="protein sequence ID" value="PIR84279.1"/>
    <property type="molecule type" value="Genomic_DNA"/>
</dbReference>
<feature type="transmembrane region" description="Helical" evidence="1">
    <location>
        <begin position="23"/>
        <end position="40"/>
    </location>
</feature>
<dbReference type="SUPFAM" id="SSF57884">
    <property type="entry name" value="Ada DNA repair protein, N-terminal domain (N-Ada 10)"/>
    <property type="match status" value="1"/>
</dbReference>
<protein>
    <submittedName>
        <fullName evidence="2">Uncharacterized protein</fullName>
    </submittedName>
</protein>
<proteinExistence type="predicted"/>
<keyword evidence="1" id="KW-0472">Membrane</keyword>
<evidence type="ECO:0000256" key="1">
    <source>
        <dbReference type="SAM" id="Phobius"/>
    </source>
</evidence>
<dbReference type="Gene3D" id="3.40.10.10">
    <property type="entry name" value="DNA Methylphosphotriester Repair Domain"/>
    <property type="match status" value="1"/>
</dbReference>
<evidence type="ECO:0000313" key="3">
    <source>
        <dbReference type="Proteomes" id="UP000229344"/>
    </source>
</evidence>
<organism evidence="2 3">
    <name type="scientific">Candidatus Kaiserbacteria bacterium CG10_big_fil_rev_8_21_14_0_10_47_16</name>
    <dbReference type="NCBI Taxonomy" id="1974608"/>
    <lineage>
        <taxon>Bacteria</taxon>
        <taxon>Candidatus Kaiseribacteriota</taxon>
    </lineage>
</organism>
<gene>
    <name evidence="2" type="ORF">COU16_01630</name>
</gene>
<keyword evidence="1" id="KW-1133">Transmembrane helix</keyword>
<reference evidence="3" key="1">
    <citation type="submission" date="2017-09" db="EMBL/GenBank/DDBJ databases">
        <title>Depth-based differentiation of microbial function through sediment-hosted aquifers and enrichment of novel symbionts in the deep terrestrial subsurface.</title>
        <authorList>
            <person name="Probst A.J."/>
            <person name="Ladd B."/>
            <person name="Jarett J.K."/>
            <person name="Geller-Mcgrath D.E."/>
            <person name="Sieber C.M.K."/>
            <person name="Emerson J.B."/>
            <person name="Anantharaman K."/>
            <person name="Thomas B.C."/>
            <person name="Malmstrom R."/>
            <person name="Stieglmeier M."/>
            <person name="Klingl A."/>
            <person name="Woyke T."/>
            <person name="Ryan C.M."/>
            <person name="Banfield J.F."/>
        </authorList>
    </citation>
    <scope>NUCLEOTIDE SEQUENCE [LARGE SCALE GENOMIC DNA]</scope>
</reference>
<comment type="caution">
    <text evidence="2">The sequence shown here is derived from an EMBL/GenBank/DDBJ whole genome shotgun (WGS) entry which is preliminary data.</text>
</comment>
<sequence>MSIQESIGKLKSRAVGLLLDDEAFTITLILLVGIVAFGLGRGSVEQASGVLPAAAVTGTVEQLPAESPPSASSSILYIASKSGAKYHLPWCGGAKQIKEENKIYFNSKAEAEAAGYTPAANCKGI</sequence>
<keyword evidence="1" id="KW-0812">Transmembrane</keyword>
<evidence type="ECO:0000313" key="2">
    <source>
        <dbReference type="EMBL" id="PIR84279.1"/>
    </source>
</evidence>
<accession>A0A2H0UCZ5</accession>
<dbReference type="InterPro" id="IPR035451">
    <property type="entry name" value="Ada-like_dom_sf"/>
</dbReference>